<dbReference type="SUPFAM" id="SSF48403">
    <property type="entry name" value="Ankyrin repeat"/>
    <property type="match status" value="1"/>
</dbReference>
<dbReference type="InterPro" id="IPR036770">
    <property type="entry name" value="Ankyrin_rpt-contain_sf"/>
</dbReference>
<dbReference type="Gene3D" id="1.25.40.20">
    <property type="entry name" value="Ankyrin repeat-containing domain"/>
    <property type="match status" value="1"/>
</dbReference>
<dbReference type="PANTHER" id="PTHR47303:SF1">
    <property type="entry name" value="NF-KAPPA-B INHIBITOR BETA"/>
    <property type="match status" value="1"/>
</dbReference>
<evidence type="ECO:0000313" key="2">
    <source>
        <dbReference type="EMBL" id="KAK1423051.1"/>
    </source>
</evidence>
<keyword evidence="1" id="KW-0040">ANK repeat</keyword>
<organism evidence="2 3">
    <name type="scientific">Tagetes erecta</name>
    <name type="common">African marigold</name>
    <dbReference type="NCBI Taxonomy" id="13708"/>
    <lineage>
        <taxon>Eukaryota</taxon>
        <taxon>Viridiplantae</taxon>
        <taxon>Streptophyta</taxon>
        <taxon>Embryophyta</taxon>
        <taxon>Tracheophyta</taxon>
        <taxon>Spermatophyta</taxon>
        <taxon>Magnoliopsida</taxon>
        <taxon>eudicotyledons</taxon>
        <taxon>Gunneridae</taxon>
        <taxon>Pentapetalae</taxon>
        <taxon>asterids</taxon>
        <taxon>campanulids</taxon>
        <taxon>Asterales</taxon>
        <taxon>Asteraceae</taxon>
        <taxon>Asteroideae</taxon>
        <taxon>Heliantheae alliance</taxon>
        <taxon>Tageteae</taxon>
        <taxon>Tagetes</taxon>
    </lineage>
</organism>
<protein>
    <submittedName>
        <fullName evidence="2">Uncharacterized protein</fullName>
    </submittedName>
</protein>
<dbReference type="PROSITE" id="PS50088">
    <property type="entry name" value="ANK_REPEAT"/>
    <property type="match status" value="1"/>
</dbReference>
<name>A0AAD8KKF9_TARER</name>
<dbReference type="AlphaFoldDB" id="A0AAD8KKF9"/>
<dbReference type="PROSITE" id="PS50297">
    <property type="entry name" value="ANK_REP_REGION"/>
    <property type="match status" value="1"/>
</dbReference>
<dbReference type="PANTHER" id="PTHR47303">
    <property type="match status" value="1"/>
</dbReference>
<comment type="caution">
    <text evidence="2">The sequence shown here is derived from an EMBL/GenBank/DDBJ whole genome shotgun (WGS) entry which is preliminary data.</text>
</comment>
<reference evidence="2" key="1">
    <citation type="journal article" date="2023" name="bioRxiv">
        <title>Improved chromosome-level genome assembly for marigold (Tagetes erecta).</title>
        <authorList>
            <person name="Jiang F."/>
            <person name="Yuan L."/>
            <person name="Wang S."/>
            <person name="Wang H."/>
            <person name="Xu D."/>
            <person name="Wang A."/>
            <person name="Fan W."/>
        </authorList>
    </citation>
    <scope>NUCLEOTIDE SEQUENCE</scope>
    <source>
        <strain evidence="2">WSJ</strain>
        <tissue evidence="2">Leaf</tissue>
    </source>
</reference>
<accession>A0AAD8KKF9</accession>
<feature type="repeat" description="ANK" evidence="1">
    <location>
        <begin position="257"/>
        <end position="289"/>
    </location>
</feature>
<evidence type="ECO:0000313" key="3">
    <source>
        <dbReference type="Proteomes" id="UP001229421"/>
    </source>
</evidence>
<evidence type="ECO:0000256" key="1">
    <source>
        <dbReference type="PROSITE-ProRule" id="PRU00023"/>
    </source>
</evidence>
<dbReference type="Proteomes" id="UP001229421">
    <property type="component" value="Unassembled WGS sequence"/>
</dbReference>
<dbReference type="SMART" id="SM00248">
    <property type="entry name" value="ANK"/>
    <property type="match status" value="3"/>
</dbReference>
<dbReference type="EMBL" id="JAUHHV010000005">
    <property type="protein sequence ID" value="KAK1423051.1"/>
    <property type="molecule type" value="Genomic_DNA"/>
</dbReference>
<keyword evidence="3" id="KW-1185">Reference proteome</keyword>
<dbReference type="InterPro" id="IPR002110">
    <property type="entry name" value="Ankyrin_rpt"/>
</dbReference>
<proteinExistence type="predicted"/>
<sequence>MSNQNIIFETTLYYLSMTTKYAFPSHVSVQSFVTVKLNDKHMYNIWKTQMLSLLESHDMLEYVNESNLVMKAGDERNRRDALVRGWILGSISEHAAIAVLNSLKSKQTCFTAKHVWDQVQSMHGHKDVGEEERKKRNYGIERNYGMVTKMHGHKDAEGEEERKKGSYGIDVIKKVNEDREISRKNESLYHALECGKLEEVASILENEKDRVTDIISINGNTVLHIAVAYISNSDEFLKSLLNMLPSDIPLKDVRNVDGSTPLHLAASHWNINAAKILLDRSRDLLYAKDKEDCTPLDIVLSQPRNKEMCLFLMEQQANTPFDAHEPLLNAISYKHFDLALDFLQRCNSFKSRVILMAIAQNCPADFTPNQLLIYELSRTPVLQLITRGASNMKTCKKFASLVTKAALAYPYKFFIKIYMQFQAFKDLKKRMDELNDARELLDVVCLLIKFSKEGEVAAMDFYTDAMLEAIRRDASDVVEIIVFWFPKAALIVDEDGHNIAQWKTLRVRDLIGLIRTC</sequence>
<dbReference type="Pfam" id="PF12796">
    <property type="entry name" value="Ank_2"/>
    <property type="match status" value="1"/>
</dbReference>
<gene>
    <name evidence="2" type="ORF">QVD17_18345</name>
</gene>